<feature type="transmembrane region" description="Helical" evidence="10">
    <location>
        <begin position="235"/>
        <end position="254"/>
    </location>
</feature>
<keyword evidence="5" id="KW-0653">Protein transport</keyword>
<keyword evidence="7 10" id="KW-0472">Membrane</keyword>
<comment type="subcellular location">
    <subcellularLocation>
        <location evidence="1">Cell membrane</location>
        <topology evidence="1">Multi-pass membrane protein</topology>
    </subcellularLocation>
    <subcellularLocation>
        <location evidence="9">Membrane</location>
        <topology evidence="9">Multi-pass membrane protein</topology>
    </subcellularLocation>
</comment>
<dbReference type="GO" id="GO:0051205">
    <property type="term" value="P:protein insertion into membrane"/>
    <property type="evidence" value="ECO:0007669"/>
    <property type="project" value="TreeGrafter"/>
</dbReference>
<dbReference type="AlphaFoldDB" id="A0A2T3G696"/>
<evidence type="ECO:0000259" key="11">
    <source>
        <dbReference type="Pfam" id="PF02096"/>
    </source>
</evidence>
<reference evidence="12 13" key="1">
    <citation type="journal article" date="2019" name="Int. J. Syst. Evol. Microbiol.">
        <title>Faecalibacillus intestinalis gen. nov., sp. nov. and Faecalibacillus faecis sp. nov., isolated from human faeces.</title>
        <authorList>
            <person name="Seo B."/>
            <person name="Jeon K."/>
            <person name="Baek I."/>
            <person name="Lee Y.M."/>
            <person name="Baek K."/>
            <person name="Ko G."/>
        </authorList>
    </citation>
    <scope>NUCLEOTIDE SEQUENCE [LARGE SCALE GENOMIC DNA]</scope>
    <source>
        <strain evidence="12 13">SNUG30099</strain>
    </source>
</reference>
<keyword evidence="3" id="KW-1003">Cell membrane</keyword>
<dbReference type="EMBL" id="PYLQ01000002">
    <property type="protein sequence ID" value="PST43080.1"/>
    <property type="molecule type" value="Genomic_DNA"/>
</dbReference>
<dbReference type="NCBIfam" id="TIGR03592">
    <property type="entry name" value="yidC_oxa1_cterm"/>
    <property type="match status" value="1"/>
</dbReference>
<proteinExistence type="inferred from homology"/>
<evidence type="ECO:0000313" key="13">
    <source>
        <dbReference type="Proteomes" id="UP000240974"/>
    </source>
</evidence>
<keyword evidence="13" id="KW-1185">Reference proteome</keyword>
<dbReference type="Pfam" id="PF02096">
    <property type="entry name" value="60KD_IMP"/>
    <property type="match status" value="1"/>
</dbReference>
<sequence>MILDNKTKKYLKIICLVLFVVALTGCTANLDSSGKLIAKRAINLNTPWTMKSGIFDFLLVIPISKSIIYLGDVLLNNIALGVILITILINIIILPIMIKSTVSQQKMQLIQPEMERIQNKYKGRKDQTSQMRMSAEIQALYKKNDISMLASFTTFLTLPIMFAMWQAVQRIEILYQTNMFGINLGAKPIDHVFKFEIAYIVLLAIVALTQYFAMKINTIMSKRNPKYRETSQMQSMNMMNNFMTLFIIYFAAIMPAAMSLYWMTTNIITIVRTWYIYIYHVEKAQKEVDQANTNYLTKRQNKNK</sequence>
<dbReference type="GO" id="GO:0032977">
    <property type="term" value="F:membrane insertase activity"/>
    <property type="evidence" value="ECO:0007669"/>
    <property type="project" value="InterPro"/>
</dbReference>
<evidence type="ECO:0000256" key="5">
    <source>
        <dbReference type="ARBA" id="ARBA00022927"/>
    </source>
</evidence>
<feature type="transmembrane region" description="Helical" evidence="10">
    <location>
        <begin position="146"/>
        <end position="168"/>
    </location>
</feature>
<evidence type="ECO:0000256" key="4">
    <source>
        <dbReference type="ARBA" id="ARBA00022692"/>
    </source>
</evidence>
<evidence type="ECO:0000256" key="2">
    <source>
        <dbReference type="ARBA" id="ARBA00022448"/>
    </source>
</evidence>
<dbReference type="RefSeq" id="WP_107029238.1">
    <property type="nucleotide sequence ID" value="NZ_PYLQ01000002.1"/>
</dbReference>
<dbReference type="InterPro" id="IPR047196">
    <property type="entry name" value="YidC_ALB_C"/>
</dbReference>
<accession>A0A2T3G696</accession>
<feature type="transmembrane region" description="Helical" evidence="10">
    <location>
        <begin position="78"/>
        <end position="98"/>
    </location>
</feature>
<keyword evidence="2" id="KW-0813">Transport</keyword>
<evidence type="ECO:0000256" key="9">
    <source>
        <dbReference type="RuleBase" id="RU003945"/>
    </source>
</evidence>
<keyword evidence="4 9" id="KW-0812">Transmembrane</keyword>
<name>A0A2T3G696_9FIRM</name>
<feature type="domain" description="Membrane insertase YidC/Oxa/ALB C-terminal" evidence="11">
    <location>
        <begin position="79"/>
        <end position="277"/>
    </location>
</feature>
<feature type="transmembrane region" description="Helical" evidence="10">
    <location>
        <begin position="197"/>
        <end position="214"/>
    </location>
</feature>
<keyword evidence="6 10" id="KW-1133">Transmembrane helix</keyword>
<dbReference type="PROSITE" id="PS51257">
    <property type="entry name" value="PROKAR_LIPOPROTEIN"/>
    <property type="match status" value="1"/>
</dbReference>
<dbReference type="InterPro" id="IPR001708">
    <property type="entry name" value="YidC/ALB3/OXA1/COX18"/>
</dbReference>
<evidence type="ECO:0000256" key="10">
    <source>
        <dbReference type="SAM" id="Phobius"/>
    </source>
</evidence>
<dbReference type="PANTHER" id="PTHR12428:SF65">
    <property type="entry name" value="CYTOCHROME C OXIDASE ASSEMBLY PROTEIN COX18, MITOCHONDRIAL"/>
    <property type="match status" value="1"/>
</dbReference>
<gene>
    <name evidence="12" type="ORF">C7U54_02820</name>
</gene>
<evidence type="ECO:0000256" key="8">
    <source>
        <dbReference type="ARBA" id="ARBA00023186"/>
    </source>
</evidence>
<dbReference type="InterPro" id="IPR028055">
    <property type="entry name" value="YidC/Oxa/ALB_C"/>
</dbReference>
<comment type="caution">
    <text evidence="12">The sequence shown here is derived from an EMBL/GenBank/DDBJ whole genome shotgun (WGS) entry which is preliminary data.</text>
</comment>
<dbReference type="GO" id="GO:0015031">
    <property type="term" value="P:protein transport"/>
    <property type="evidence" value="ECO:0007669"/>
    <property type="project" value="UniProtKB-KW"/>
</dbReference>
<evidence type="ECO:0000256" key="3">
    <source>
        <dbReference type="ARBA" id="ARBA00022475"/>
    </source>
</evidence>
<keyword evidence="8" id="KW-0143">Chaperone</keyword>
<evidence type="ECO:0000256" key="1">
    <source>
        <dbReference type="ARBA" id="ARBA00004651"/>
    </source>
</evidence>
<organism evidence="12 13">
    <name type="scientific">Faecalibacillus intestinalis</name>
    <dbReference type="NCBI Taxonomy" id="1982626"/>
    <lineage>
        <taxon>Bacteria</taxon>
        <taxon>Bacillati</taxon>
        <taxon>Bacillota</taxon>
        <taxon>Erysipelotrichia</taxon>
        <taxon>Erysipelotrichales</taxon>
        <taxon>Coprobacillaceae</taxon>
        <taxon>Faecalibacillus</taxon>
    </lineage>
</organism>
<comment type="similarity">
    <text evidence="9">Belongs to the OXA1/ALB3/YidC family.</text>
</comment>
<evidence type="ECO:0000313" key="12">
    <source>
        <dbReference type="EMBL" id="PST43080.1"/>
    </source>
</evidence>
<protein>
    <recommendedName>
        <fullName evidence="11">Membrane insertase YidC/Oxa/ALB C-terminal domain-containing protein</fullName>
    </recommendedName>
</protein>
<dbReference type="GO" id="GO:0005886">
    <property type="term" value="C:plasma membrane"/>
    <property type="evidence" value="ECO:0007669"/>
    <property type="project" value="UniProtKB-SubCell"/>
</dbReference>
<dbReference type="Proteomes" id="UP000240974">
    <property type="component" value="Unassembled WGS sequence"/>
</dbReference>
<evidence type="ECO:0000256" key="7">
    <source>
        <dbReference type="ARBA" id="ARBA00023136"/>
    </source>
</evidence>
<evidence type="ECO:0000256" key="6">
    <source>
        <dbReference type="ARBA" id="ARBA00022989"/>
    </source>
</evidence>
<dbReference type="CDD" id="cd20070">
    <property type="entry name" value="5TM_YidC_Alb3"/>
    <property type="match status" value="1"/>
</dbReference>
<dbReference type="PANTHER" id="PTHR12428">
    <property type="entry name" value="OXA1"/>
    <property type="match status" value="1"/>
</dbReference>